<protein>
    <submittedName>
        <fullName evidence="1">Uncharacterized protein</fullName>
    </submittedName>
</protein>
<evidence type="ECO:0000313" key="2">
    <source>
        <dbReference type="Proteomes" id="UP000479000"/>
    </source>
</evidence>
<keyword evidence="2" id="KW-1185">Reference proteome</keyword>
<dbReference type="EMBL" id="CADCXU010033983">
    <property type="protein sequence ID" value="CAB0019544.1"/>
    <property type="molecule type" value="Genomic_DNA"/>
</dbReference>
<gene>
    <name evidence="1" type="ORF">NTEN_LOCUS23256</name>
</gene>
<dbReference type="OrthoDB" id="7459081at2759"/>
<sequence>MFRCIDFEKIIRRRNDRIMQIRNERLRSITYETFSTNLNLKTVDVIFSGFARFSGQVRILVSSRCSSSCRAMQSPCGWCSAVATVFRRLMCIAPSRRGSHETYYSEQIRIEIFNSLNKPLSFKCYAPKNDFSVPCPNQVPSHALIDNVMWPWDRRLKSSPNIIKLCQKFTYRNMGAICVIYPTGLKLVLKMCNKKTKSKLCKPALPSISSGIGVWFSKNSKNILSSRDHHQNRLSLFYRMQKFGSSCRLKLTFPSLARTPFAYSSFCSHLCHHLRIFWTMAPLIASSGGGHPISLLLQTPPFLQTLPPLLLQTLPPPSDNFPSPQPLLARYCHHSSHNGLFR</sequence>
<dbReference type="AlphaFoldDB" id="A0A6H5HWH7"/>
<evidence type="ECO:0000313" key="1">
    <source>
        <dbReference type="EMBL" id="CAB0019544.1"/>
    </source>
</evidence>
<proteinExistence type="predicted"/>
<reference evidence="1 2" key="1">
    <citation type="submission" date="2020-02" db="EMBL/GenBank/DDBJ databases">
        <authorList>
            <person name="Ferguson B K."/>
        </authorList>
    </citation>
    <scope>NUCLEOTIDE SEQUENCE [LARGE SCALE GENOMIC DNA]</scope>
</reference>
<accession>A0A6H5HWH7</accession>
<organism evidence="1 2">
    <name type="scientific">Nesidiocoris tenuis</name>
    <dbReference type="NCBI Taxonomy" id="355587"/>
    <lineage>
        <taxon>Eukaryota</taxon>
        <taxon>Metazoa</taxon>
        <taxon>Ecdysozoa</taxon>
        <taxon>Arthropoda</taxon>
        <taxon>Hexapoda</taxon>
        <taxon>Insecta</taxon>
        <taxon>Pterygota</taxon>
        <taxon>Neoptera</taxon>
        <taxon>Paraneoptera</taxon>
        <taxon>Hemiptera</taxon>
        <taxon>Heteroptera</taxon>
        <taxon>Panheteroptera</taxon>
        <taxon>Cimicomorpha</taxon>
        <taxon>Miridae</taxon>
        <taxon>Dicyphina</taxon>
        <taxon>Nesidiocoris</taxon>
    </lineage>
</organism>
<dbReference type="Proteomes" id="UP000479000">
    <property type="component" value="Unassembled WGS sequence"/>
</dbReference>
<name>A0A6H5HWH7_9HEMI</name>